<dbReference type="PANTHER" id="PTHR45904:SF1">
    <property type="entry name" value="TRNA (URACIL-5-)-METHYLTRANSFERASE HOMOLOG B"/>
    <property type="match status" value="1"/>
</dbReference>
<dbReference type="OrthoDB" id="10250660at2759"/>
<dbReference type="Proteomes" id="UP000440578">
    <property type="component" value="Unassembled WGS sequence"/>
</dbReference>
<reference evidence="7 8" key="1">
    <citation type="submission" date="2019-07" db="EMBL/GenBank/DDBJ databases">
        <title>Draft genome assembly of a fouling barnacle, Amphibalanus amphitrite (Darwin, 1854): The first reference genome for Thecostraca.</title>
        <authorList>
            <person name="Kim W."/>
        </authorList>
    </citation>
    <scope>NUCLEOTIDE SEQUENCE [LARGE SCALE GENOMIC DNA]</scope>
    <source>
        <strain evidence="7">SNU_AA5</strain>
        <tissue evidence="7">Soma without cirri and trophi</tissue>
    </source>
</reference>
<dbReference type="EC" id="2.1.1.35" evidence="4"/>
<keyword evidence="8" id="KW-1185">Reference proteome</keyword>
<keyword evidence="3 6" id="KW-0949">S-adenosyl-L-methionine</keyword>
<sequence length="435" mass="47686">MYGAGRAARFWGVSPAEAHERAADAVTPLWRLAYPRQLEVKQARVTALLRQLAGRLPGTEPAAGGRRRSALPCRLDTIVPSPLVDGYRNKEEYKIGEGADGHPRTVGFIFSSPSRGPPLCLPGDRLRNCRPEHARTALAFQQFVRESPLAACSRLDDGGHWRSLLVRSSRAGHLLAAVTLHPQRLQPAAIEAERRRLAEFFRAGPGAHCRLDALFFQECGHARCSADQAPYQRLFGVAALEERLGHVRLLVSPGSFLQVNVPAAEQLYRVVEESARLTPASVLLDLCCGTGPVSLLLARRCRQCIGIEATPSSVHDAKENARINGIHNVEFISGRVEQELPHVLADLELSSDLVAVVNPGRDGVAPRVIDQLVAAPRLRRLVYIACQPDHRRTAANLAALCRPPAAGRPLRLTRATPVDLFPHTDHLELVLTFER</sequence>
<dbReference type="AlphaFoldDB" id="A0A6A4WZL4"/>
<keyword evidence="2 6" id="KW-0808">Transferase</keyword>
<evidence type="ECO:0000256" key="5">
    <source>
        <dbReference type="ARBA" id="ARBA00047278"/>
    </source>
</evidence>
<protein>
    <recommendedName>
        <fullName evidence="4">tRNA (uracil(54)-C(5))-methyltransferase</fullName>
        <ecNumber evidence="4">2.1.1.35</ecNumber>
    </recommendedName>
</protein>
<evidence type="ECO:0000256" key="3">
    <source>
        <dbReference type="ARBA" id="ARBA00022691"/>
    </source>
</evidence>
<dbReference type="CDD" id="cd02440">
    <property type="entry name" value="AdoMet_MTases"/>
    <property type="match status" value="1"/>
</dbReference>
<name>A0A6A4WZL4_AMPAM</name>
<dbReference type="Gene3D" id="2.40.50.1070">
    <property type="match status" value="1"/>
</dbReference>
<comment type="similarity">
    <text evidence="6">Belongs to the class I-like SAM-binding methyltransferase superfamily. RNA M5U methyltransferase family.</text>
</comment>
<feature type="active site" description="Nucleophile" evidence="6">
    <location>
        <position position="386"/>
    </location>
</feature>
<dbReference type="InterPro" id="IPR045850">
    <property type="entry name" value="TRM2_met"/>
</dbReference>
<dbReference type="SUPFAM" id="SSF53335">
    <property type="entry name" value="S-adenosyl-L-methionine-dependent methyltransferases"/>
    <property type="match status" value="1"/>
</dbReference>
<accession>A0A6A4WZL4</accession>
<feature type="binding site" evidence="6">
    <location>
        <position position="258"/>
    </location>
    <ligand>
        <name>S-adenosyl-L-methionine</name>
        <dbReference type="ChEBI" id="CHEBI:59789"/>
    </ligand>
</feature>
<dbReference type="InterPro" id="IPR029063">
    <property type="entry name" value="SAM-dependent_MTases_sf"/>
</dbReference>
<dbReference type="GO" id="GO:0003723">
    <property type="term" value="F:RNA binding"/>
    <property type="evidence" value="ECO:0007669"/>
    <property type="project" value="TreeGrafter"/>
</dbReference>
<evidence type="ECO:0000256" key="1">
    <source>
        <dbReference type="ARBA" id="ARBA00022603"/>
    </source>
</evidence>
<comment type="catalytic activity">
    <reaction evidence="5">
        <text>uridine(54) in tRNA + S-adenosyl-L-methionine = 5-methyluridine(54) in tRNA + S-adenosyl-L-homocysteine + H(+)</text>
        <dbReference type="Rhea" id="RHEA:42712"/>
        <dbReference type="Rhea" id="RHEA-COMP:10167"/>
        <dbReference type="Rhea" id="RHEA-COMP:10193"/>
        <dbReference type="ChEBI" id="CHEBI:15378"/>
        <dbReference type="ChEBI" id="CHEBI:57856"/>
        <dbReference type="ChEBI" id="CHEBI:59789"/>
        <dbReference type="ChEBI" id="CHEBI:65315"/>
        <dbReference type="ChEBI" id="CHEBI:74447"/>
        <dbReference type="EC" id="2.1.1.35"/>
    </reaction>
    <physiologicalReaction direction="left-to-right" evidence="5">
        <dbReference type="Rhea" id="RHEA:42713"/>
    </physiologicalReaction>
</comment>
<dbReference type="PROSITE" id="PS01231">
    <property type="entry name" value="TRMA_2"/>
    <property type="match status" value="1"/>
</dbReference>
<dbReference type="InterPro" id="IPR010280">
    <property type="entry name" value="U5_MeTrfase_fam"/>
</dbReference>
<dbReference type="GO" id="GO:0032259">
    <property type="term" value="P:methylation"/>
    <property type="evidence" value="ECO:0007669"/>
    <property type="project" value="UniProtKB-KW"/>
</dbReference>
<evidence type="ECO:0000256" key="2">
    <source>
        <dbReference type="ARBA" id="ARBA00022679"/>
    </source>
</evidence>
<evidence type="ECO:0000313" key="7">
    <source>
        <dbReference type="EMBL" id="KAF0309200.1"/>
    </source>
</evidence>
<proteinExistence type="inferred from homology"/>
<evidence type="ECO:0000256" key="4">
    <source>
        <dbReference type="ARBA" id="ARBA00033763"/>
    </source>
</evidence>
<dbReference type="GO" id="GO:0006396">
    <property type="term" value="P:RNA processing"/>
    <property type="evidence" value="ECO:0007669"/>
    <property type="project" value="InterPro"/>
</dbReference>
<dbReference type="EMBL" id="VIIS01000427">
    <property type="protein sequence ID" value="KAF0309200.1"/>
    <property type="molecule type" value="Genomic_DNA"/>
</dbReference>
<dbReference type="PROSITE" id="PS51687">
    <property type="entry name" value="SAM_MT_RNA_M5U"/>
    <property type="match status" value="1"/>
</dbReference>
<evidence type="ECO:0000313" key="8">
    <source>
        <dbReference type="Proteomes" id="UP000440578"/>
    </source>
</evidence>
<comment type="caution">
    <text evidence="6">Lacks conserved residue(s) required for the propagation of feature annotation.</text>
</comment>
<dbReference type="GO" id="GO:0030697">
    <property type="term" value="F:tRNA (uracil(54)-C5)-methyltransferase activity, S-adenosyl methionine-dependent"/>
    <property type="evidence" value="ECO:0007669"/>
    <property type="project" value="UniProtKB-EC"/>
</dbReference>
<evidence type="ECO:0000256" key="6">
    <source>
        <dbReference type="PROSITE-ProRule" id="PRU01024"/>
    </source>
</evidence>
<gene>
    <name evidence="7" type="primary">TRMT2B</name>
    <name evidence="7" type="ORF">FJT64_019654</name>
</gene>
<keyword evidence="1 6" id="KW-0489">Methyltransferase</keyword>
<comment type="caution">
    <text evidence="7">The sequence shown here is derived from an EMBL/GenBank/DDBJ whole genome shotgun (WGS) entry which is preliminary data.</text>
</comment>
<dbReference type="InterPro" id="IPR030391">
    <property type="entry name" value="MeTrfase_TrmA_CS"/>
</dbReference>
<feature type="binding site" evidence="6">
    <location>
        <position position="358"/>
    </location>
    <ligand>
        <name>S-adenosyl-L-methionine</name>
        <dbReference type="ChEBI" id="CHEBI:59789"/>
    </ligand>
</feature>
<dbReference type="PANTHER" id="PTHR45904">
    <property type="entry name" value="TRNA (URACIL-5-)-METHYLTRANSFERASE"/>
    <property type="match status" value="1"/>
</dbReference>
<organism evidence="7 8">
    <name type="scientific">Amphibalanus amphitrite</name>
    <name type="common">Striped barnacle</name>
    <name type="synonym">Balanus amphitrite</name>
    <dbReference type="NCBI Taxonomy" id="1232801"/>
    <lineage>
        <taxon>Eukaryota</taxon>
        <taxon>Metazoa</taxon>
        <taxon>Ecdysozoa</taxon>
        <taxon>Arthropoda</taxon>
        <taxon>Crustacea</taxon>
        <taxon>Multicrustacea</taxon>
        <taxon>Cirripedia</taxon>
        <taxon>Thoracica</taxon>
        <taxon>Thoracicalcarea</taxon>
        <taxon>Balanomorpha</taxon>
        <taxon>Balanoidea</taxon>
        <taxon>Balanidae</taxon>
        <taxon>Amphibalaninae</taxon>
        <taxon>Amphibalanus</taxon>
    </lineage>
</organism>
<dbReference type="Gene3D" id="3.40.50.150">
    <property type="entry name" value="Vaccinia Virus protein VP39"/>
    <property type="match status" value="1"/>
</dbReference>
<feature type="binding site" evidence="6">
    <location>
        <position position="308"/>
    </location>
    <ligand>
        <name>S-adenosyl-L-methionine</name>
        <dbReference type="ChEBI" id="CHEBI:59789"/>
    </ligand>
</feature>
<dbReference type="Pfam" id="PF05958">
    <property type="entry name" value="tRNA_U5-meth_tr"/>
    <property type="match status" value="1"/>
</dbReference>